<keyword evidence="1" id="KW-1133">Transmembrane helix</keyword>
<keyword evidence="1" id="KW-0472">Membrane</keyword>
<evidence type="ECO:0000256" key="1">
    <source>
        <dbReference type="SAM" id="Phobius"/>
    </source>
</evidence>
<dbReference type="AlphaFoldDB" id="A0A0F9J2A7"/>
<name>A0A0F9J2A7_9ZZZZ</name>
<protein>
    <recommendedName>
        <fullName evidence="2">Phospholipase C/D domain-containing protein</fullName>
    </recommendedName>
</protein>
<feature type="transmembrane region" description="Helical" evidence="1">
    <location>
        <begin position="24"/>
        <end position="50"/>
    </location>
</feature>
<gene>
    <name evidence="3" type="ORF">LCGC14_1807960</name>
</gene>
<evidence type="ECO:0000313" key="3">
    <source>
        <dbReference type="EMBL" id="KKM00086.1"/>
    </source>
</evidence>
<dbReference type="EMBL" id="LAZR01017516">
    <property type="protein sequence ID" value="KKM00086.1"/>
    <property type="molecule type" value="Genomic_DNA"/>
</dbReference>
<accession>A0A0F9J2A7</accession>
<proteinExistence type="predicted"/>
<comment type="caution">
    <text evidence="3">The sequence shown here is derived from an EMBL/GenBank/DDBJ whole genome shotgun (WGS) entry which is preliminary data.</text>
</comment>
<dbReference type="Pfam" id="PF00882">
    <property type="entry name" value="Zn_dep_PLPC"/>
    <property type="match status" value="1"/>
</dbReference>
<feature type="transmembrane region" description="Helical" evidence="1">
    <location>
        <begin position="70"/>
        <end position="89"/>
    </location>
</feature>
<sequence length="170" mass="19933">MLTTSHGIIGYLLYQNKGKKEWKLAIAGAVIPDISFFMSSTYLAFLRFISSNSAEYETLHQQVHNSWFDFMFTPIFHSVWLWIFLIVLAFTFNKKWIAFGVGGMSHVITDFLTHQGRWTWNHLFPLDFEPIGGIFNYTDTEFFVVIHGIWAIIFLPRIYKFAKKKYAKTV</sequence>
<dbReference type="InterPro" id="IPR029002">
    <property type="entry name" value="PLPC/GPLD1"/>
</dbReference>
<feature type="domain" description="Phospholipase C/D" evidence="2">
    <location>
        <begin position="18"/>
        <end position="141"/>
    </location>
</feature>
<feature type="transmembrane region" description="Helical" evidence="1">
    <location>
        <begin position="134"/>
        <end position="155"/>
    </location>
</feature>
<keyword evidence="1" id="KW-0812">Transmembrane</keyword>
<feature type="transmembrane region" description="Helical" evidence="1">
    <location>
        <begin position="96"/>
        <end position="114"/>
    </location>
</feature>
<organism evidence="3">
    <name type="scientific">marine sediment metagenome</name>
    <dbReference type="NCBI Taxonomy" id="412755"/>
    <lineage>
        <taxon>unclassified sequences</taxon>
        <taxon>metagenomes</taxon>
        <taxon>ecological metagenomes</taxon>
    </lineage>
</organism>
<reference evidence="3" key="1">
    <citation type="journal article" date="2015" name="Nature">
        <title>Complex archaea that bridge the gap between prokaryotes and eukaryotes.</title>
        <authorList>
            <person name="Spang A."/>
            <person name="Saw J.H."/>
            <person name="Jorgensen S.L."/>
            <person name="Zaremba-Niedzwiedzka K."/>
            <person name="Martijn J."/>
            <person name="Lind A.E."/>
            <person name="van Eijk R."/>
            <person name="Schleper C."/>
            <person name="Guy L."/>
            <person name="Ettema T.J."/>
        </authorList>
    </citation>
    <scope>NUCLEOTIDE SEQUENCE</scope>
</reference>
<evidence type="ECO:0000259" key="2">
    <source>
        <dbReference type="Pfam" id="PF00882"/>
    </source>
</evidence>